<keyword evidence="3" id="KW-1185">Reference proteome</keyword>
<accession>A0A4Q9HMJ1</accession>
<dbReference type="EMBL" id="SIXH01000398">
    <property type="protein sequence ID" value="TBO56043.1"/>
    <property type="molecule type" value="Genomic_DNA"/>
</dbReference>
<keyword evidence="1" id="KW-0472">Membrane</keyword>
<evidence type="ECO:0000313" key="2">
    <source>
        <dbReference type="EMBL" id="TBO56043.1"/>
    </source>
</evidence>
<dbReference type="RefSeq" id="WP_131125570.1">
    <property type="nucleotide sequence ID" value="NZ_SIXH01000398.1"/>
</dbReference>
<dbReference type="AlphaFoldDB" id="A0A4Q9HMJ1"/>
<feature type="transmembrane region" description="Helical" evidence="1">
    <location>
        <begin position="47"/>
        <end position="66"/>
    </location>
</feature>
<proteinExistence type="predicted"/>
<keyword evidence="1" id="KW-0812">Transmembrane</keyword>
<gene>
    <name evidence="2" type="ORF">EYS09_30025</name>
</gene>
<sequence>MLLLRTRTALKGSRTGLRAVTVIGCVLLVVNLVEAVLPGAFPPWMRVEMLFIAAMMAALAAASFRARRNSPGGRR</sequence>
<evidence type="ECO:0000256" key="1">
    <source>
        <dbReference type="SAM" id="Phobius"/>
    </source>
</evidence>
<evidence type="ECO:0000313" key="3">
    <source>
        <dbReference type="Proteomes" id="UP000292452"/>
    </source>
</evidence>
<dbReference type="Proteomes" id="UP000292452">
    <property type="component" value="Unassembled WGS sequence"/>
</dbReference>
<feature type="transmembrane region" description="Helical" evidence="1">
    <location>
        <begin position="20"/>
        <end position="41"/>
    </location>
</feature>
<comment type="caution">
    <text evidence="2">The sequence shown here is derived from an EMBL/GenBank/DDBJ whole genome shotgun (WGS) entry which is preliminary data.</text>
</comment>
<organism evidence="2 3">
    <name type="scientific">Streptomyces kasugaensis</name>
    <dbReference type="NCBI Taxonomy" id="1946"/>
    <lineage>
        <taxon>Bacteria</taxon>
        <taxon>Bacillati</taxon>
        <taxon>Actinomycetota</taxon>
        <taxon>Actinomycetes</taxon>
        <taxon>Kitasatosporales</taxon>
        <taxon>Streptomycetaceae</taxon>
        <taxon>Streptomyces</taxon>
    </lineage>
</organism>
<reference evidence="2 3" key="1">
    <citation type="submission" date="2019-02" db="EMBL/GenBank/DDBJ databases">
        <title>Draft Genome Sequence of Streptomyces sp. AM-2504, identified by 16S rRNA comparative analysis as a Streptomyces Kasugaensis strain.</title>
        <authorList>
            <person name="Napolioni V."/>
            <person name="Giuliodori A.M."/>
            <person name="Spurio R."/>
            <person name="Fabbretti A."/>
        </authorList>
    </citation>
    <scope>NUCLEOTIDE SEQUENCE [LARGE SCALE GENOMIC DNA]</scope>
    <source>
        <strain evidence="2 3">AM-2504</strain>
    </source>
</reference>
<keyword evidence="1" id="KW-1133">Transmembrane helix</keyword>
<protein>
    <submittedName>
        <fullName evidence="2">Uncharacterized protein</fullName>
    </submittedName>
</protein>
<name>A0A4Q9HMJ1_STRKA</name>